<accession>A0A699YKT3</accession>
<proteinExistence type="predicted"/>
<gene>
    <name evidence="1" type="ORF">HaLaN_02279</name>
</gene>
<organism evidence="1 2">
    <name type="scientific">Haematococcus lacustris</name>
    <name type="common">Green alga</name>
    <name type="synonym">Haematococcus pluvialis</name>
    <dbReference type="NCBI Taxonomy" id="44745"/>
    <lineage>
        <taxon>Eukaryota</taxon>
        <taxon>Viridiplantae</taxon>
        <taxon>Chlorophyta</taxon>
        <taxon>core chlorophytes</taxon>
        <taxon>Chlorophyceae</taxon>
        <taxon>CS clade</taxon>
        <taxon>Chlamydomonadales</taxon>
        <taxon>Haematococcaceae</taxon>
        <taxon>Haematococcus</taxon>
    </lineage>
</organism>
<feature type="non-terminal residue" evidence="1">
    <location>
        <position position="83"/>
    </location>
</feature>
<sequence>MLLPLGPGLVQDLVHSLRNEMAGVLQRKANAPEVASRLAELEACVGRKADTEDMERRAIKAEVDATLRSHMAELSAGLKTKMD</sequence>
<reference evidence="1 2" key="1">
    <citation type="submission" date="2020-02" db="EMBL/GenBank/DDBJ databases">
        <title>Draft genome sequence of Haematococcus lacustris strain NIES-144.</title>
        <authorList>
            <person name="Morimoto D."/>
            <person name="Nakagawa S."/>
            <person name="Yoshida T."/>
            <person name="Sawayama S."/>
        </authorList>
    </citation>
    <scope>NUCLEOTIDE SEQUENCE [LARGE SCALE GENOMIC DNA]</scope>
    <source>
        <strain evidence="1 2">NIES-144</strain>
    </source>
</reference>
<dbReference type="Proteomes" id="UP000485058">
    <property type="component" value="Unassembled WGS sequence"/>
</dbReference>
<name>A0A699YKT3_HAELA</name>
<protein>
    <submittedName>
        <fullName evidence="1">Uncharacterized protein</fullName>
    </submittedName>
</protein>
<evidence type="ECO:0000313" key="2">
    <source>
        <dbReference type="Proteomes" id="UP000485058"/>
    </source>
</evidence>
<keyword evidence="2" id="KW-1185">Reference proteome</keyword>
<comment type="caution">
    <text evidence="1">The sequence shown here is derived from an EMBL/GenBank/DDBJ whole genome shotgun (WGS) entry which is preliminary data.</text>
</comment>
<evidence type="ECO:0000313" key="1">
    <source>
        <dbReference type="EMBL" id="GFH07474.1"/>
    </source>
</evidence>
<feature type="non-terminal residue" evidence="1">
    <location>
        <position position="1"/>
    </location>
</feature>
<dbReference type="EMBL" id="BLLF01000096">
    <property type="protein sequence ID" value="GFH07474.1"/>
    <property type="molecule type" value="Genomic_DNA"/>
</dbReference>
<dbReference type="AlphaFoldDB" id="A0A699YKT3"/>